<keyword evidence="1" id="KW-0472">Membrane</keyword>
<dbReference type="EMBL" id="ABEU02000019">
    <property type="protein sequence ID" value="PNR33862.1"/>
    <property type="molecule type" value="Genomic_DNA"/>
</dbReference>
<accession>A0A2K1IX60</accession>
<evidence type="ECO:0000256" key="1">
    <source>
        <dbReference type="SAM" id="Phobius"/>
    </source>
</evidence>
<feature type="transmembrane region" description="Helical" evidence="1">
    <location>
        <begin position="89"/>
        <end position="108"/>
    </location>
</feature>
<feature type="transmembrane region" description="Helical" evidence="1">
    <location>
        <begin position="16"/>
        <end position="38"/>
    </location>
</feature>
<evidence type="ECO:0000313" key="3">
    <source>
        <dbReference type="EnsemblPlants" id="Pp3c19_4420V3.1"/>
    </source>
</evidence>
<keyword evidence="1" id="KW-0812">Transmembrane</keyword>
<keyword evidence="1" id="KW-1133">Transmembrane helix</keyword>
<protein>
    <submittedName>
        <fullName evidence="2 3">Uncharacterized protein</fullName>
    </submittedName>
</protein>
<evidence type="ECO:0000313" key="2">
    <source>
        <dbReference type="EMBL" id="PNR33862.1"/>
    </source>
</evidence>
<dbReference type="InParanoid" id="A0A2K1IX60"/>
<sequence length="109" mass="12356">MLDKGMMQESPAGSELLVFFIFKSVALQLANCWCFIFLRLGCECWRRDPRGGSIMSMFLKCGGSGLFFLSIVVQQLVFYVEVESKVDLAFSKILVVNNHCFFLVVGFLH</sequence>
<gene>
    <name evidence="2" type="ORF">PHYPA_023678</name>
</gene>
<name>A0A2K1IX60_PHYPA</name>
<keyword evidence="4" id="KW-1185">Reference proteome</keyword>
<feature type="transmembrane region" description="Helical" evidence="1">
    <location>
        <begin position="58"/>
        <end position="77"/>
    </location>
</feature>
<dbReference type="AlphaFoldDB" id="A0A2K1IX60"/>
<reference evidence="2 4" key="2">
    <citation type="journal article" date="2018" name="Plant J.">
        <title>The Physcomitrella patens chromosome-scale assembly reveals moss genome structure and evolution.</title>
        <authorList>
            <person name="Lang D."/>
            <person name="Ullrich K.K."/>
            <person name="Murat F."/>
            <person name="Fuchs J."/>
            <person name="Jenkins J."/>
            <person name="Haas F.B."/>
            <person name="Piednoel M."/>
            <person name="Gundlach H."/>
            <person name="Van Bel M."/>
            <person name="Meyberg R."/>
            <person name="Vives C."/>
            <person name="Morata J."/>
            <person name="Symeonidi A."/>
            <person name="Hiss M."/>
            <person name="Muchero W."/>
            <person name="Kamisugi Y."/>
            <person name="Saleh O."/>
            <person name="Blanc G."/>
            <person name="Decker E.L."/>
            <person name="van Gessel N."/>
            <person name="Grimwood J."/>
            <person name="Hayes R.D."/>
            <person name="Graham S.W."/>
            <person name="Gunter L.E."/>
            <person name="McDaniel S.F."/>
            <person name="Hoernstein S.N.W."/>
            <person name="Larsson A."/>
            <person name="Li F.W."/>
            <person name="Perroud P.F."/>
            <person name="Phillips J."/>
            <person name="Ranjan P."/>
            <person name="Rokshar D.S."/>
            <person name="Rothfels C.J."/>
            <person name="Schneider L."/>
            <person name="Shu S."/>
            <person name="Stevenson D.W."/>
            <person name="Thummler F."/>
            <person name="Tillich M."/>
            <person name="Villarreal Aguilar J.C."/>
            <person name="Widiez T."/>
            <person name="Wong G.K."/>
            <person name="Wymore A."/>
            <person name="Zhang Y."/>
            <person name="Zimmer A.D."/>
            <person name="Quatrano R.S."/>
            <person name="Mayer K.F.X."/>
            <person name="Goodstein D."/>
            <person name="Casacuberta J.M."/>
            <person name="Vandepoele K."/>
            <person name="Reski R."/>
            <person name="Cuming A.C."/>
            <person name="Tuskan G.A."/>
            <person name="Maumus F."/>
            <person name="Salse J."/>
            <person name="Schmutz J."/>
            <person name="Rensing S.A."/>
        </authorList>
    </citation>
    <scope>NUCLEOTIDE SEQUENCE [LARGE SCALE GENOMIC DNA]</scope>
    <source>
        <strain evidence="3 4">cv. Gransden 2004</strain>
    </source>
</reference>
<reference evidence="3" key="3">
    <citation type="submission" date="2020-12" db="UniProtKB">
        <authorList>
            <consortium name="EnsemblPlants"/>
        </authorList>
    </citation>
    <scope>IDENTIFICATION</scope>
</reference>
<proteinExistence type="predicted"/>
<dbReference type="Gramene" id="Pp3c19_4420V3.1">
    <property type="protein sequence ID" value="Pp3c19_4420V3.1"/>
    <property type="gene ID" value="Pp3c19_4420"/>
</dbReference>
<evidence type="ECO:0000313" key="4">
    <source>
        <dbReference type="Proteomes" id="UP000006727"/>
    </source>
</evidence>
<organism evidence="2">
    <name type="scientific">Physcomitrium patens</name>
    <name type="common">Spreading-leaved earth moss</name>
    <name type="synonym">Physcomitrella patens</name>
    <dbReference type="NCBI Taxonomy" id="3218"/>
    <lineage>
        <taxon>Eukaryota</taxon>
        <taxon>Viridiplantae</taxon>
        <taxon>Streptophyta</taxon>
        <taxon>Embryophyta</taxon>
        <taxon>Bryophyta</taxon>
        <taxon>Bryophytina</taxon>
        <taxon>Bryopsida</taxon>
        <taxon>Funariidae</taxon>
        <taxon>Funariales</taxon>
        <taxon>Funariaceae</taxon>
        <taxon>Physcomitrium</taxon>
    </lineage>
</organism>
<reference evidence="2 4" key="1">
    <citation type="journal article" date="2008" name="Science">
        <title>The Physcomitrella genome reveals evolutionary insights into the conquest of land by plants.</title>
        <authorList>
            <person name="Rensing S."/>
            <person name="Lang D."/>
            <person name="Zimmer A."/>
            <person name="Terry A."/>
            <person name="Salamov A."/>
            <person name="Shapiro H."/>
            <person name="Nishiyama T."/>
            <person name="Perroud P.-F."/>
            <person name="Lindquist E."/>
            <person name="Kamisugi Y."/>
            <person name="Tanahashi T."/>
            <person name="Sakakibara K."/>
            <person name="Fujita T."/>
            <person name="Oishi K."/>
            <person name="Shin-I T."/>
            <person name="Kuroki Y."/>
            <person name="Toyoda A."/>
            <person name="Suzuki Y."/>
            <person name="Hashimoto A."/>
            <person name="Yamaguchi K."/>
            <person name="Sugano A."/>
            <person name="Kohara Y."/>
            <person name="Fujiyama A."/>
            <person name="Anterola A."/>
            <person name="Aoki S."/>
            <person name="Ashton N."/>
            <person name="Barbazuk W.B."/>
            <person name="Barker E."/>
            <person name="Bennetzen J."/>
            <person name="Bezanilla M."/>
            <person name="Blankenship R."/>
            <person name="Cho S.H."/>
            <person name="Dutcher S."/>
            <person name="Estelle M."/>
            <person name="Fawcett J.A."/>
            <person name="Gundlach H."/>
            <person name="Hanada K."/>
            <person name="Heyl A."/>
            <person name="Hicks K.A."/>
            <person name="Hugh J."/>
            <person name="Lohr M."/>
            <person name="Mayer K."/>
            <person name="Melkozernov A."/>
            <person name="Murata T."/>
            <person name="Nelson D."/>
            <person name="Pils B."/>
            <person name="Prigge M."/>
            <person name="Reiss B."/>
            <person name="Renner T."/>
            <person name="Rombauts S."/>
            <person name="Rushton P."/>
            <person name="Sanderfoot A."/>
            <person name="Schween G."/>
            <person name="Shiu S.-H."/>
            <person name="Stueber K."/>
            <person name="Theodoulou F.L."/>
            <person name="Tu H."/>
            <person name="Van de Peer Y."/>
            <person name="Verrier P.J."/>
            <person name="Waters E."/>
            <person name="Wood A."/>
            <person name="Yang L."/>
            <person name="Cove D."/>
            <person name="Cuming A."/>
            <person name="Hasebe M."/>
            <person name="Lucas S."/>
            <person name="Mishler D.B."/>
            <person name="Reski R."/>
            <person name="Grigoriev I."/>
            <person name="Quatrano R.S."/>
            <person name="Boore J.L."/>
        </authorList>
    </citation>
    <scope>NUCLEOTIDE SEQUENCE [LARGE SCALE GENOMIC DNA]</scope>
    <source>
        <strain evidence="3 4">cv. Gransden 2004</strain>
    </source>
</reference>
<dbReference type="EnsemblPlants" id="Pp3c19_4420V3.1">
    <property type="protein sequence ID" value="Pp3c19_4420V3.1"/>
    <property type="gene ID" value="Pp3c19_4420"/>
</dbReference>
<dbReference type="Proteomes" id="UP000006727">
    <property type="component" value="Chromosome 19"/>
</dbReference>